<proteinExistence type="predicted"/>
<keyword evidence="1" id="KW-1133">Transmembrane helix</keyword>
<reference evidence="2" key="1">
    <citation type="journal article" date="2023" name="PLoS Negl. Trop. Dis.">
        <title>A genome sequence for Biomphalaria pfeifferi, the major vector snail for the human-infecting parasite Schistosoma mansoni.</title>
        <authorList>
            <person name="Bu L."/>
            <person name="Lu L."/>
            <person name="Laidemitt M.R."/>
            <person name="Zhang S.M."/>
            <person name="Mutuku M."/>
            <person name="Mkoji G."/>
            <person name="Steinauer M."/>
            <person name="Loker E.S."/>
        </authorList>
    </citation>
    <scope>NUCLEOTIDE SEQUENCE</scope>
    <source>
        <strain evidence="2">KasaAsao</strain>
    </source>
</reference>
<keyword evidence="1" id="KW-0812">Transmembrane</keyword>
<keyword evidence="3" id="KW-1185">Reference proteome</keyword>
<reference evidence="2" key="2">
    <citation type="submission" date="2023-04" db="EMBL/GenBank/DDBJ databases">
        <authorList>
            <person name="Bu L."/>
            <person name="Lu L."/>
            <person name="Laidemitt M.R."/>
            <person name="Zhang S.M."/>
            <person name="Mutuku M."/>
            <person name="Mkoji G."/>
            <person name="Steinauer M."/>
            <person name="Loker E.S."/>
        </authorList>
    </citation>
    <scope>NUCLEOTIDE SEQUENCE</scope>
    <source>
        <strain evidence="2">KasaAsao</strain>
        <tissue evidence="2">Whole Snail</tissue>
    </source>
</reference>
<dbReference type="Proteomes" id="UP001233172">
    <property type="component" value="Unassembled WGS sequence"/>
</dbReference>
<evidence type="ECO:0000256" key="1">
    <source>
        <dbReference type="SAM" id="Phobius"/>
    </source>
</evidence>
<feature type="transmembrane region" description="Helical" evidence="1">
    <location>
        <begin position="24"/>
        <end position="45"/>
    </location>
</feature>
<accession>A0AAD8CAR0</accession>
<evidence type="ECO:0000313" key="2">
    <source>
        <dbReference type="EMBL" id="KAK0069505.1"/>
    </source>
</evidence>
<keyword evidence="1" id="KW-0472">Membrane</keyword>
<dbReference type="AlphaFoldDB" id="A0AAD8CAR0"/>
<comment type="caution">
    <text evidence="2">The sequence shown here is derived from an EMBL/GenBank/DDBJ whole genome shotgun (WGS) entry which is preliminary data.</text>
</comment>
<sequence length="105" mass="11680">MTTHAPVHAKPKTTEEFALDHHSILTTIILASLLIVSLAAFLVIFCKKEKLCCFNPGRRSRFTLIDLISSPVDPPLKPSATSLIFNFTKKFSEKEPVVKNRGTDV</sequence>
<evidence type="ECO:0000313" key="3">
    <source>
        <dbReference type="Proteomes" id="UP001233172"/>
    </source>
</evidence>
<gene>
    <name evidence="2" type="ORF">Bpfe_000682</name>
</gene>
<dbReference type="EMBL" id="JASAOG010000002">
    <property type="protein sequence ID" value="KAK0069505.1"/>
    <property type="molecule type" value="Genomic_DNA"/>
</dbReference>
<organism evidence="2 3">
    <name type="scientific">Biomphalaria pfeifferi</name>
    <name type="common">Bloodfluke planorb</name>
    <name type="synonym">Freshwater snail</name>
    <dbReference type="NCBI Taxonomy" id="112525"/>
    <lineage>
        <taxon>Eukaryota</taxon>
        <taxon>Metazoa</taxon>
        <taxon>Spiralia</taxon>
        <taxon>Lophotrochozoa</taxon>
        <taxon>Mollusca</taxon>
        <taxon>Gastropoda</taxon>
        <taxon>Heterobranchia</taxon>
        <taxon>Euthyneura</taxon>
        <taxon>Panpulmonata</taxon>
        <taxon>Hygrophila</taxon>
        <taxon>Lymnaeoidea</taxon>
        <taxon>Planorbidae</taxon>
        <taxon>Biomphalaria</taxon>
    </lineage>
</organism>
<name>A0AAD8CAR0_BIOPF</name>
<protein>
    <submittedName>
        <fullName evidence="2">Uncharacterized protein</fullName>
    </submittedName>
</protein>